<keyword evidence="5" id="KW-1185">Reference proteome</keyword>
<evidence type="ECO:0000259" key="3">
    <source>
        <dbReference type="PROSITE" id="PS50994"/>
    </source>
</evidence>
<organism evidence="4 5">
    <name type="scientific">Tanacetum coccineum</name>
    <dbReference type="NCBI Taxonomy" id="301880"/>
    <lineage>
        <taxon>Eukaryota</taxon>
        <taxon>Viridiplantae</taxon>
        <taxon>Streptophyta</taxon>
        <taxon>Embryophyta</taxon>
        <taxon>Tracheophyta</taxon>
        <taxon>Spermatophyta</taxon>
        <taxon>Magnoliopsida</taxon>
        <taxon>eudicotyledons</taxon>
        <taxon>Gunneridae</taxon>
        <taxon>Pentapetalae</taxon>
        <taxon>asterids</taxon>
        <taxon>campanulids</taxon>
        <taxon>Asterales</taxon>
        <taxon>Asteraceae</taxon>
        <taxon>Asteroideae</taxon>
        <taxon>Anthemideae</taxon>
        <taxon>Anthemidinae</taxon>
        <taxon>Tanacetum</taxon>
    </lineage>
</organism>
<evidence type="ECO:0000256" key="1">
    <source>
        <dbReference type="SAM" id="MobiDB-lite"/>
    </source>
</evidence>
<feature type="transmembrane region" description="Helical" evidence="2">
    <location>
        <begin position="463"/>
        <end position="482"/>
    </location>
</feature>
<keyword evidence="2" id="KW-0472">Membrane</keyword>
<protein>
    <submittedName>
        <fullName evidence="4">Ribonuclease H-like domain-containing protein</fullName>
    </submittedName>
</protein>
<sequence length="488" mass="53140">MDKFCREKCIKREYSVARTPQQNGVAERKNRTLIEAARTMLADSKLPTTFWTEAVSTACYVQNRVLIVKPHNKTPYELFRGIKPTIGFMKPFGCHVIILNTLDKLDKFNGKSDEGFFVGYSLSSKAFRDASYFNDASLKSVADAQIQDQDGTHDDCSLQDNGTDDQQVNTASPEVNTGSREVSTAVPEVNTATPEDLMGPIPTTEDTQVEDQEIELGNISPSYAVSSTPHTRIHKDHPIDHVIGDVQSSVQTRRMTTSYSELGFLGAIYEGKTHQDLHTCLFACFLSQEEPKRVSKALSDPAWVEAMQDRGVLMILSVLSVVGCCVGVCLGGCDVVWLGWCVFGVLCEGGVGRVGRWWVGVSGVVWRYGCGLVVGGVEVWVVFGGSVVRCVVRCGLVGVFCVCGGLGLRCGLGCCVVGFCLGWGVLWFGRGCVVCWMCGGVGWGVGEAGVCVVGVWVWPELRWFVVGFVALCGCGRAFEWVFGSWCSV</sequence>
<dbReference type="EMBL" id="BQNB010014045">
    <property type="protein sequence ID" value="GJT23319.1"/>
    <property type="molecule type" value="Genomic_DNA"/>
</dbReference>
<evidence type="ECO:0000313" key="4">
    <source>
        <dbReference type="EMBL" id="GJT23319.1"/>
    </source>
</evidence>
<keyword evidence="2" id="KW-1133">Transmembrane helix</keyword>
<evidence type="ECO:0000256" key="2">
    <source>
        <dbReference type="SAM" id="Phobius"/>
    </source>
</evidence>
<dbReference type="PROSITE" id="PS50994">
    <property type="entry name" value="INTEGRASE"/>
    <property type="match status" value="1"/>
</dbReference>
<accession>A0ABQ5CEH4</accession>
<dbReference type="PANTHER" id="PTHR42648">
    <property type="entry name" value="TRANSPOSASE, PUTATIVE-RELATED"/>
    <property type="match status" value="1"/>
</dbReference>
<dbReference type="InterPro" id="IPR036397">
    <property type="entry name" value="RNaseH_sf"/>
</dbReference>
<dbReference type="Gene3D" id="3.30.420.10">
    <property type="entry name" value="Ribonuclease H-like superfamily/Ribonuclease H"/>
    <property type="match status" value="1"/>
</dbReference>
<dbReference type="InterPro" id="IPR012337">
    <property type="entry name" value="RNaseH-like_sf"/>
</dbReference>
<feature type="region of interest" description="Disordered" evidence="1">
    <location>
        <begin position="149"/>
        <end position="203"/>
    </location>
</feature>
<feature type="transmembrane region" description="Helical" evidence="2">
    <location>
        <begin position="312"/>
        <end position="345"/>
    </location>
</feature>
<proteinExistence type="predicted"/>
<feature type="transmembrane region" description="Helical" evidence="2">
    <location>
        <begin position="357"/>
        <end position="383"/>
    </location>
</feature>
<reference evidence="4" key="1">
    <citation type="journal article" date="2022" name="Int. J. Mol. Sci.">
        <title>Draft Genome of Tanacetum Coccineum: Genomic Comparison of Closely Related Tanacetum-Family Plants.</title>
        <authorList>
            <person name="Yamashiro T."/>
            <person name="Shiraishi A."/>
            <person name="Nakayama K."/>
            <person name="Satake H."/>
        </authorList>
    </citation>
    <scope>NUCLEOTIDE SEQUENCE</scope>
</reference>
<feature type="transmembrane region" description="Helical" evidence="2">
    <location>
        <begin position="395"/>
        <end position="426"/>
    </location>
</feature>
<evidence type="ECO:0000313" key="5">
    <source>
        <dbReference type="Proteomes" id="UP001151760"/>
    </source>
</evidence>
<dbReference type="InterPro" id="IPR039537">
    <property type="entry name" value="Retrotran_Ty1/copia-like"/>
</dbReference>
<feature type="domain" description="Integrase catalytic" evidence="3">
    <location>
        <begin position="1"/>
        <end position="83"/>
    </location>
</feature>
<reference evidence="4" key="2">
    <citation type="submission" date="2022-01" db="EMBL/GenBank/DDBJ databases">
        <authorList>
            <person name="Yamashiro T."/>
            <person name="Shiraishi A."/>
            <person name="Satake H."/>
            <person name="Nakayama K."/>
        </authorList>
    </citation>
    <scope>NUCLEOTIDE SEQUENCE</scope>
</reference>
<gene>
    <name evidence="4" type="ORF">Tco_0893256</name>
</gene>
<dbReference type="PANTHER" id="PTHR42648:SF32">
    <property type="entry name" value="RIBONUCLEASE H-LIKE DOMAIN, GAG-PRE-INTEGRASE DOMAIN PROTEIN-RELATED"/>
    <property type="match status" value="1"/>
</dbReference>
<dbReference type="Proteomes" id="UP001151760">
    <property type="component" value="Unassembled WGS sequence"/>
</dbReference>
<feature type="compositionally biased region" description="Polar residues" evidence="1">
    <location>
        <begin position="158"/>
        <end position="182"/>
    </location>
</feature>
<dbReference type="SUPFAM" id="SSF53098">
    <property type="entry name" value="Ribonuclease H-like"/>
    <property type="match status" value="1"/>
</dbReference>
<feature type="transmembrane region" description="Helical" evidence="2">
    <location>
        <begin position="433"/>
        <end position="457"/>
    </location>
</feature>
<keyword evidence="2" id="KW-0812">Transmembrane</keyword>
<comment type="caution">
    <text evidence="4">The sequence shown here is derived from an EMBL/GenBank/DDBJ whole genome shotgun (WGS) entry which is preliminary data.</text>
</comment>
<name>A0ABQ5CEH4_9ASTR</name>
<dbReference type="InterPro" id="IPR001584">
    <property type="entry name" value="Integrase_cat-core"/>
</dbReference>